<dbReference type="PANTHER" id="PTHR33498">
    <property type="entry name" value="TRANSPOSASE FOR INSERTION SEQUENCE ELEMENT IS1557"/>
    <property type="match status" value="1"/>
</dbReference>
<dbReference type="Proteomes" id="UP000551353">
    <property type="component" value="Unassembled WGS sequence"/>
</dbReference>
<sequence length="80" mass="9437">MQRLGMPISDDTILRHLKRNAARADGEAPARIVGIDDWSWRKSWRYGTIIIDLERREVLDIFDDRSVVSVAQWLKRQPLY</sequence>
<protein>
    <submittedName>
        <fullName evidence="2">Transposase</fullName>
    </submittedName>
</protein>
<comment type="caution">
    <text evidence="2">The sequence shown here is derived from an EMBL/GenBank/DDBJ whole genome shotgun (WGS) entry which is preliminary data.</text>
</comment>
<evidence type="ECO:0000313" key="2">
    <source>
        <dbReference type="EMBL" id="MBB4233061.1"/>
    </source>
</evidence>
<evidence type="ECO:0000259" key="1">
    <source>
        <dbReference type="Pfam" id="PF01610"/>
    </source>
</evidence>
<dbReference type="InterPro" id="IPR002560">
    <property type="entry name" value="Transposase_DDE"/>
</dbReference>
<keyword evidence="3" id="KW-1185">Reference proteome</keyword>
<reference evidence="2 3" key="1">
    <citation type="submission" date="2020-08" db="EMBL/GenBank/DDBJ databases">
        <title>Genomic Encyclopedia of Type Strains, Phase IV (KMG-V): Genome sequencing to study the core and pangenomes of soil and plant-associated prokaryotes.</title>
        <authorList>
            <person name="Whitman W."/>
        </authorList>
    </citation>
    <scope>NUCLEOTIDE SEQUENCE [LARGE SCALE GENOMIC DNA]</scope>
    <source>
        <strain evidence="2 3">SEMIA 4087</strain>
    </source>
</reference>
<feature type="domain" description="Transposase IS204/IS1001/IS1096/IS1165 DDE" evidence="1">
    <location>
        <begin position="33"/>
        <end position="76"/>
    </location>
</feature>
<dbReference type="InterPro" id="IPR047951">
    <property type="entry name" value="Transpos_ISL3"/>
</dbReference>
<dbReference type="EMBL" id="JACIFX010000024">
    <property type="protein sequence ID" value="MBB4233061.1"/>
    <property type="molecule type" value="Genomic_DNA"/>
</dbReference>
<dbReference type="Pfam" id="PF01610">
    <property type="entry name" value="DDE_Tnp_ISL3"/>
    <property type="match status" value="1"/>
</dbReference>
<name>A0ABR6IYQ2_9HYPH</name>
<gene>
    <name evidence="2" type="ORF">GGD56_006964</name>
</gene>
<organism evidence="2 3">
    <name type="scientific">Rhizobium mongolense</name>
    <dbReference type="NCBI Taxonomy" id="57676"/>
    <lineage>
        <taxon>Bacteria</taxon>
        <taxon>Pseudomonadati</taxon>
        <taxon>Pseudomonadota</taxon>
        <taxon>Alphaproteobacteria</taxon>
        <taxon>Hyphomicrobiales</taxon>
        <taxon>Rhizobiaceae</taxon>
        <taxon>Rhizobium/Agrobacterium group</taxon>
        <taxon>Rhizobium</taxon>
    </lineage>
</organism>
<dbReference type="PANTHER" id="PTHR33498:SF1">
    <property type="entry name" value="TRANSPOSASE FOR INSERTION SEQUENCE ELEMENT IS1557"/>
    <property type="match status" value="1"/>
</dbReference>
<accession>A0ABR6IYQ2</accession>
<evidence type="ECO:0000313" key="3">
    <source>
        <dbReference type="Proteomes" id="UP000551353"/>
    </source>
</evidence>
<proteinExistence type="predicted"/>